<evidence type="ECO:0000256" key="1">
    <source>
        <dbReference type="SAM" id="Phobius"/>
    </source>
</evidence>
<keyword evidence="3" id="KW-1185">Reference proteome</keyword>
<evidence type="ECO:0000313" key="2">
    <source>
        <dbReference type="EMBL" id="KAJ3091779.1"/>
    </source>
</evidence>
<organism evidence="2 3">
    <name type="scientific">Physocladia obscura</name>
    <dbReference type="NCBI Taxonomy" id="109957"/>
    <lineage>
        <taxon>Eukaryota</taxon>
        <taxon>Fungi</taxon>
        <taxon>Fungi incertae sedis</taxon>
        <taxon>Chytridiomycota</taxon>
        <taxon>Chytridiomycota incertae sedis</taxon>
        <taxon>Chytridiomycetes</taxon>
        <taxon>Chytridiales</taxon>
        <taxon>Chytriomycetaceae</taxon>
        <taxon>Physocladia</taxon>
    </lineage>
</organism>
<sequence>MAPTLETLPAGAIAGIAIGILILAFALAFLAYFLHRRSAAKSATKFDDPEKKNTNSSNNSRYVIDVDFATSDFFVRRNSIFSGITLATKVTNNRPTAPQRAATLAKATAAKKPLAVGDGGIAKLLLPATGSLSFGKNPRK</sequence>
<gene>
    <name evidence="2" type="ORF">HK100_007102</name>
</gene>
<comment type="caution">
    <text evidence="2">The sequence shown here is derived from an EMBL/GenBank/DDBJ whole genome shotgun (WGS) entry which is preliminary data.</text>
</comment>
<reference evidence="2" key="1">
    <citation type="submission" date="2020-05" db="EMBL/GenBank/DDBJ databases">
        <title>Phylogenomic resolution of chytrid fungi.</title>
        <authorList>
            <person name="Stajich J.E."/>
            <person name="Amses K."/>
            <person name="Simmons R."/>
            <person name="Seto K."/>
            <person name="Myers J."/>
            <person name="Bonds A."/>
            <person name="Quandt C.A."/>
            <person name="Barry K."/>
            <person name="Liu P."/>
            <person name="Grigoriev I."/>
            <person name="Longcore J.E."/>
            <person name="James T.Y."/>
        </authorList>
    </citation>
    <scope>NUCLEOTIDE SEQUENCE</scope>
    <source>
        <strain evidence="2">JEL0513</strain>
    </source>
</reference>
<dbReference type="EMBL" id="JADGJH010003328">
    <property type="protein sequence ID" value="KAJ3091779.1"/>
    <property type="molecule type" value="Genomic_DNA"/>
</dbReference>
<dbReference type="Proteomes" id="UP001211907">
    <property type="component" value="Unassembled WGS sequence"/>
</dbReference>
<proteinExistence type="predicted"/>
<feature type="transmembrane region" description="Helical" evidence="1">
    <location>
        <begin position="12"/>
        <end position="34"/>
    </location>
</feature>
<keyword evidence="1" id="KW-1133">Transmembrane helix</keyword>
<accession>A0AAD5X8G0</accession>
<name>A0AAD5X8G0_9FUNG</name>
<feature type="non-terminal residue" evidence="2">
    <location>
        <position position="140"/>
    </location>
</feature>
<dbReference type="AlphaFoldDB" id="A0AAD5X8G0"/>
<protein>
    <submittedName>
        <fullName evidence="2">Uncharacterized protein</fullName>
    </submittedName>
</protein>
<keyword evidence="1" id="KW-0812">Transmembrane</keyword>
<evidence type="ECO:0000313" key="3">
    <source>
        <dbReference type="Proteomes" id="UP001211907"/>
    </source>
</evidence>
<keyword evidence="1" id="KW-0472">Membrane</keyword>